<reference evidence="2" key="1">
    <citation type="journal article" date="2020" name="Stud. Mycol.">
        <title>101 Dothideomycetes genomes: a test case for predicting lifestyles and emergence of pathogens.</title>
        <authorList>
            <person name="Haridas S."/>
            <person name="Albert R."/>
            <person name="Binder M."/>
            <person name="Bloem J."/>
            <person name="Labutti K."/>
            <person name="Salamov A."/>
            <person name="Andreopoulos B."/>
            <person name="Baker S."/>
            <person name="Barry K."/>
            <person name="Bills G."/>
            <person name="Bluhm B."/>
            <person name="Cannon C."/>
            <person name="Castanera R."/>
            <person name="Culley D."/>
            <person name="Daum C."/>
            <person name="Ezra D."/>
            <person name="Gonzalez J."/>
            <person name="Henrissat B."/>
            <person name="Kuo A."/>
            <person name="Liang C."/>
            <person name="Lipzen A."/>
            <person name="Lutzoni F."/>
            <person name="Magnuson J."/>
            <person name="Mondo S."/>
            <person name="Nolan M."/>
            <person name="Ohm R."/>
            <person name="Pangilinan J."/>
            <person name="Park H.-J."/>
            <person name="Ramirez L."/>
            <person name="Alfaro M."/>
            <person name="Sun H."/>
            <person name="Tritt A."/>
            <person name="Yoshinaga Y."/>
            <person name="Zwiers L.-H."/>
            <person name="Turgeon B."/>
            <person name="Goodwin S."/>
            <person name="Spatafora J."/>
            <person name="Crous P."/>
            <person name="Grigoriev I."/>
        </authorList>
    </citation>
    <scope>NUCLEOTIDE SEQUENCE</scope>
    <source>
        <strain evidence="2">CBS 116005</strain>
    </source>
</reference>
<evidence type="ECO:0000313" key="3">
    <source>
        <dbReference type="Proteomes" id="UP000799436"/>
    </source>
</evidence>
<dbReference type="EMBL" id="ML995828">
    <property type="protein sequence ID" value="KAF2770083.1"/>
    <property type="molecule type" value="Genomic_DNA"/>
</dbReference>
<feature type="region of interest" description="Disordered" evidence="1">
    <location>
        <begin position="17"/>
        <end position="64"/>
    </location>
</feature>
<proteinExistence type="predicted"/>
<dbReference type="Proteomes" id="UP000799436">
    <property type="component" value="Unassembled WGS sequence"/>
</dbReference>
<evidence type="ECO:0000313" key="2">
    <source>
        <dbReference type="EMBL" id="KAF2770083.1"/>
    </source>
</evidence>
<organism evidence="2 3">
    <name type="scientific">Teratosphaeria nubilosa</name>
    <dbReference type="NCBI Taxonomy" id="161662"/>
    <lineage>
        <taxon>Eukaryota</taxon>
        <taxon>Fungi</taxon>
        <taxon>Dikarya</taxon>
        <taxon>Ascomycota</taxon>
        <taxon>Pezizomycotina</taxon>
        <taxon>Dothideomycetes</taxon>
        <taxon>Dothideomycetidae</taxon>
        <taxon>Mycosphaerellales</taxon>
        <taxon>Teratosphaeriaceae</taxon>
        <taxon>Teratosphaeria</taxon>
    </lineage>
</organism>
<evidence type="ECO:0000256" key="1">
    <source>
        <dbReference type="SAM" id="MobiDB-lite"/>
    </source>
</evidence>
<gene>
    <name evidence="2" type="ORF">EJ03DRAFT_79532</name>
</gene>
<feature type="compositionally biased region" description="Basic residues" evidence="1">
    <location>
        <begin position="36"/>
        <end position="48"/>
    </location>
</feature>
<protein>
    <submittedName>
        <fullName evidence="2">Uncharacterized protein</fullName>
    </submittedName>
</protein>
<sequence>MTRASTTTTTTTIHLLPLPEPAWTTRIEESPPSTHKNLHPPRLKRHNHTTTPDPASHPPHFSIPLPRPDEADAYLVEKSHRTLCIQVPAEWRSEQLKLKWLGRACTAASRTVLSSSSSSSRSSVFVIAAQETSAIGRKGMRWEKTVIACLVLCVDGPGSASSGRE</sequence>
<accession>A0A6G1LAX1</accession>
<keyword evidence="3" id="KW-1185">Reference proteome</keyword>
<name>A0A6G1LAX1_9PEZI</name>
<dbReference type="AlphaFoldDB" id="A0A6G1LAX1"/>